<evidence type="ECO:0000313" key="1">
    <source>
        <dbReference type="EnsemblMetazoa" id="tetur17g00050.1"/>
    </source>
</evidence>
<reference evidence="1" key="2">
    <citation type="submission" date="2015-06" db="UniProtKB">
        <authorList>
            <consortium name="EnsemblMetazoa"/>
        </authorList>
    </citation>
    <scope>IDENTIFICATION</scope>
</reference>
<name>T1KPD6_TETUR</name>
<dbReference type="Proteomes" id="UP000015104">
    <property type="component" value="Unassembled WGS sequence"/>
</dbReference>
<keyword evidence="2" id="KW-1185">Reference proteome</keyword>
<sequence>METWNGRFAISVELDDLKNKVTIPQDETLFTGAIRSNLGLSTEYAGQFILSAIKTAISARMHAIRTDDIVMRVHLGNENCSA</sequence>
<protein>
    <submittedName>
        <fullName evidence="1">Uncharacterized protein</fullName>
    </submittedName>
</protein>
<dbReference type="EnsemblMetazoa" id="tetur17g00050.1">
    <property type="protein sequence ID" value="tetur17g00050.1"/>
    <property type="gene ID" value="tetur17g00050"/>
</dbReference>
<organism evidence="1 2">
    <name type="scientific">Tetranychus urticae</name>
    <name type="common">Two-spotted spider mite</name>
    <dbReference type="NCBI Taxonomy" id="32264"/>
    <lineage>
        <taxon>Eukaryota</taxon>
        <taxon>Metazoa</taxon>
        <taxon>Ecdysozoa</taxon>
        <taxon>Arthropoda</taxon>
        <taxon>Chelicerata</taxon>
        <taxon>Arachnida</taxon>
        <taxon>Acari</taxon>
        <taxon>Acariformes</taxon>
        <taxon>Trombidiformes</taxon>
        <taxon>Prostigmata</taxon>
        <taxon>Eleutherengona</taxon>
        <taxon>Raphignathae</taxon>
        <taxon>Tetranychoidea</taxon>
        <taxon>Tetranychidae</taxon>
        <taxon>Tetranychus</taxon>
    </lineage>
</organism>
<reference evidence="2" key="1">
    <citation type="submission" date="2011-08" db="EMBL/GenBank/DDBJ databases">
        <authorList>
            <person name="Rombauts S."/>
        </authorList>
    </citation>
    <scope>NUCLEOTIDE SEQUENCE</scope>
    <source>
        <strain evidence="2">London</strain>
    </source>
</reference>
<evidence type="ECO:0000313" key="2">
    <source>
        <dbReference type="Proteomes" id="UP000015104"/>
    </source>
</evidence>
<dbReference type="HOGENOM" id="CLU_2561240_0_0_1"/>
<proteinExistence type="predicted"/>
<accession>T1KPD6</accession>
<dbReference type="EMBL" id="CAEY01000313">
    <property type="status" value="NOT_ANNOTATED_CDS"/>
    <property type="molecule type" value="Genomic_DNA"/>
</dbReference>
<dbReference type="AlphaFoldDB" id="T1KPD6"/>